<feature type="region of interest" description="Disordered" evidence="8">
    <location>
        <begin position="295"/>
        <end position="351"/>
    </location>
</feature>
<comment type="subcellular location">
    <subcellularLocation>
        <location evidence="2">Cytoplasm</location>
        <location evidence="2">Cytoskeleton</location>
        <location evidence="2">Microtubule organizing center</location>
        <location evidence="2">Centrosome</location>
    </subcellularLocation>
    <subcellularLocation>
        <location evidence="1">Cytoplasm</location>
        <location evidence="1">Cytoskeleton</location>
        <location evidence="1">Spindle</location>
    </subcellularLocation>
</comment>
<evidence type="ECO:0000313" key="15">
    <source>
        <dbReference type="RefSeq" id="XP_032830659.1"/>
    </source>
</evidence>
<dbReference type="RefSeq" id="XP_032830659.1">
    <property type="nucleotide sequence ID" value="XM_032974768.1"/>
</dbReference>
<dbReference type="GO" id="GO:0051642">
    <property type="term" value="P:centrosome localization"/>
    <property type="evidence" value="ECO:0007669"/>
    <property type="project" value="TreeGrafter"/>
</dbReference>
<dbReference type="AlphaFoldDB" id="L7S298"/>
<reference evidence="10" key="1">
    <citation type="submission" date="2012-10" db="EMBL/GenBank/DDBJ databases">
        <title>Assessing the role of Lamprey Ndel1 in axon regeneration.</title>
        <authorList>
            <person name="Zhang K.G."/>
            <person name="Selzer M.E."/>
        </authorList>
    </citation>
    <scope>NUCLEOTIDE SEQUENCE</scope>
</reference>
<sequence length="351" mass="38873">MDEDEQVEFSSVEEELCYWKQNALKYKASWIAAQEELEEFTIGSRELETELEAQLEQAEGRTRELHATNQRLINDLEILKEKLEQQHGQSYQQISSLEEQLAQITAIKDQLHKYVRELEQANDDLERAKRATFVSMDDFEQRMNEVIERNAFLESEVDEKENLLESVQRLKDEARDLRQELAVRQKQVRRSAPNSPSAEVAPSPAPLPSPSPAPAPMSVPSPSTPRVPGDIAFEMPVTPRSKGMPNGYGSSPLTPSARISALNIVGDLLRKVSALECKLASCKNVMRDQQLLGKVSGGLSGTSRAPHSPSPPSPGHDMGPSKRLERASYLPFAGPTPPTPASPPGGMQITV</sequence>
<evidence type="ECO:0000313" key="13">
    <source>
        <dbReference type="RefSeq" id="XP_032830641.1"/>
    </source>
</evidence>
<comment type="similarity">
    <text evidence="3">Belongs to the nudE family.</text>
</comment>
<dbReference type="PANTHER" id="PTHR10921:SF1">
    <property type="entry name" value="NUCLEAR DISTRIBUTION PROTEIN NUDE HOMOLOG"/>
    <property type="match status" value="1"/>
</dbReference>
<keyword evidence="4" id="KW-0963">Cytoplasm</keyword>
<evidence type="ECO:0000313" key="12">
    <source>
        <dbReference type="RefSeq" id="XP_032830632.1"/>
    </source>
</evidence>
<evidence type="ECO:0000313" key="14">
    <source>
        <dbReference type="RefSeq" id="XP_032830649.1"/>
    </source>
</evidence>
<dbReference type="GO" id="GO:0008017">
    <property type="term" value="F:microtubule binding"/>
    <property type="evidence" value="ECO:0007669"/>
    <property type="project" value="InterPro"/>
</dbReference>
<evidence type="ECO:0000313" key="10">
    <source>
        <dbReference type="EMBL" id="AGC13162.1"/>
    </source>
</evidence>
<dbReference type="RefSeq" id="XP_032830649.1">
    <property type="nucleotide sequence ID" value="XM_032974758.1"/>
</dbReference>
<dbReference type="PANTHER" id="PTHR10921">
    <property type="entry name" value="NUCLEAR DISTRIBUTION PROTEIN NUDE HOMOLOG 1"/>
    <property type="match status" value="1"/>
</dbReference>
<evidence type="ECO:0000256" key="1">
    <source>
        <dbReference type="ARBA" id="ARBA00004186"/>
    </source>
</evidence>
<dbReference type="Pfam" id="PF04880">
    <property type="entry name" value="NUDE_C"/>
    <property type="match status" value="1"/>
</dbReference>
<dbReference type="GO" id="GO:0005874">
    <property type="term" value="C:microtubule"/>
    <property type="evidence" value="ECO:0007669"/>
    <property type="project" value="UniProtKB-KW"/>
</dbReference>
<feature type="compositionally biased region" description="Pro residues" evidence="8">
    <location>
        <begin position="334"/>
        <end position="343"/>
    </location>
</feature>
<dbReference type="Proteomes" id="UP001318040">
    <property type="component" value="Chromosome 3"/>
</dbReference>
<dbReference type="Gene3D" id="6.10.250.1080">
    <property type="match status" value="1"/>
</dbReference>
<dbReference type="GO" id="GO:0005813">
    <property type="term" value="C:centrosome"/>
    <property type="evidence" value="ECO:0007669"/>
    <property type="project" value="UniProtKB-SubCell"/>
</dbReference>
<dbReference type="RefSeq" id="XP_032830641.1">
    <property type="nucleotide sequence ID" value="XM_032974750.1"/>
</dbReference>
<feature type="domain" description="NUDE" evidence="9">
    <location>
        <begin position="135"/>
        <end position="304"/>
    </location>
</feature>
<dbReference type="GO" id="GO:0016477">
    <property type="term" value="P:cell migration"/>
    <property type="evidence" value="ECO:0007669"/>
    <property type="project" value="TreeGrafter"/>
</dbReference>
<evidence type="ECO:0000256" key="7">
    <source>
        <dbReference type="ARBA" id="ARBA00023212"/>
    </source>
</evidence>
<dbReference type="EMBL" id="JX952166">
    <property type="protein sequence ID" value="AGC13162.1"/>
    <property type="molecule type" value="mRNA"/>
</dbReference>
<dbReference type="RefSeq" id="XP_032830632.1">
    <property type="nucleotide sequence ID" value="XM_032974741.1"/>
</dbReference>
<feature type="compositionally biased region" description="Low complexity" evidence="8">
    <location>
        <begin position="191"/>
        <end position="202"/>
    </location>
</feature>
<dbReference type="GO" id="GO:0005819">
    <property type="term" value="C:spindle"/>
    <property type="evidence" value="ECO:0007669"/>
    <property type="project" value="UniProtKB-SubCell"/>
</dbReference>
<reference evidence="12 13" key="2">
    <citation type="submission" date="2025-04" db="UniProtKB">
        <authorList>
            <consortium name="RefSeq"/>
        </authorList>
    </citation>
    <scope>IDENTIFICATION</scope>
    <source>
        <tissue evidence="12 13">Sperm</tissue>
    </source>
</reference>
<feature type="region of interest" description="Disordered" evidence="8">
    <location>
        <begin position="183"/>
        <end position="230"/>
    </location>
</feature>
<proteinExistence type="evidence at transcript level"/>
<protein>
    <submittedName>
        <fullName evidence="10">Ndel1a</fullName>
    </submittedName>
    <submittedName>
        <fullName evidence="12 13">Nuclear distribution protein nudE-like 1</fullName>
    </submittedName>
</protein>
<dbReference type="GO" id="GO:0007100">
    <property type="term" value="P:mitotic centrosome separation"/>
    <property type="evidence" value="ECO:0007669"/>
    <property type="project" value="TreeGrafter"/>
</dbReference>
<evidence type="ECO:0000256" key="4">
    <source>
        <dbReference type="ARBA" id="ARBA00022490"/>
    </source>
</evidence>
<accession>L7S298</accession>
<dbReference type="GeneID" id="116954205"/>
<dbReference type="KEGG" id="pmrn:116954205"/>
<keyword evidence="6" id="KW-0175">Coiled coil</keyword>
<name>L7S298_PETMA</name>
<dbReference type="GO" id="GO:0047496">
    <property type="term" value="P:vesicle transport along microtubule"/>
    <property type="evidence" value="ECO:0007669"/>
    <property type="project" value="TreeGrafter"/>
</dbReference>
<dbReference type="InterPro" id="IPR006964">
    <property type="entry name" value="NUDE_dom"/>
</dbReference>
<keyword evidence="7" id="KW-0206">Cytoskeleton</keyword>
<evidence type="ECO:0000256" key="8">
    <source>
        <dbReference type="SAM" id="MobiDB-lite"/>
    </source>
</evidence>
<dbReference type="GO" id="GO:0007020">
    <property type="term" value="P:microtubule nucleation"/>
    <property type="evidence" value="ECO:0007669"/>
    <property type="project" value="TreeGrafter"/>
</dbReference>
<evidence type="ECO:0000256" key="5">
    <source>
        <dbReference type="ARBA" id="ARBA00022701"/>
    </source>
</evidence>
<evidence type="ECO:0000259" key="9">
    <source>
        <dbReference type="Pfam" id="PF04880"/>
    </source>
</evidence>
<evidence type="ECO:0000313" key="11">
    <source>
        <dbReference type="Proteomes" id="UP001318040"/>
    </source>
</evidence>
<feature type="compositionally biased region" description="Pro residues" evidence="8">
    <location>
        <begin position="203"/>
        <end position="225"/>
    </location>
</feature>
<organism evidence="10">
    <name type="scientific">Petromyzon marinus</name>
    <name type="common">Sea lamprey</name>
    <dbReference type="NCBI Taxonomy" id="7757"/>
    <lineage>
        <taxon>Eukaryota</taxon>
        <taxon>Metazoa</taxon>
        <taxon>Chordata</taxon>
        <taxon>Craniata</taxon>
        <taxon>Vertebrata</taxon>
        <taxon>Cyclostomata</taxon>
        <taxon>Hyperoartia</taxon>
        <taxon>Petromyzontiformes</taxon>
        <taxon>Petromyzontidae</taxon>
        <taxon>Petromyzon</taxon>
    </lineage>
</organism>
<keyword evidence="5" id="KW-0493">Microtubule</keyword>
<dbReference type="OrthoDB" id="5877028at2759"/>
<dbReference type="InterPro" id="IPR033494">
    <property type="entry name" value="NUDE"/>
</dbReference>
<keyword evidence="11" id="KW-1185">Reference proteome</keyword>
<dbReference type="GO" id="GO:0007059">
    <property type="term" value="P:chromosome segregation"/>
    <property type="evidence" value="ECO:0007669"/>
    <property type="project" value="TreeGrafter"/>
</dbReference>
<evidence type="ECO:0000256" key="6">
    <source>
        <dbReference type="ARBA" id="ARBA00023054"/>
    </source>
</evidence>
<gene>
    <name evidence="10" type="primary">Ndel1</name>
    <name evidence="12 13 14 15" type="synonym">NDEL1</name>
</gene>
<evidence type="ECO:0000256" key="2">
    <source>
        <dbReference type="ARBA" id="ARBA00004300"/>
    </source>
</evidence>
<evidence type="ECO:0000256" key="3">
    <source>
        <dbReference type="ARBA" id="ARBA00007429"/>
    </source>
</evidence>
<dbReference type="GO" id="GO:0000132">
    <property type="term" value="P:establishment of mitotic spindle orientation"/>
    <property type="evidence" value="ECO:0007669"/>
    <property type="project" value="TreeGrafter"/>
</dbReference>
<dbReference type="GO" id="GO:0000776">
    <property type="term" value="C:kinetochore"/>
    <property type="evidence" value="ECO:0007669"/>
    <property type="project" value="TreeGrafter"/>
</dbReference>
<dbReference type="GO" id="GO:0005871">
    <property type="term" value="C:kinesin complex"/>
    <property type="evidence" value="ECO:0007669"/>
    <property type="project" value="TreeGrafter"/>
</dbReference>